<sequence length="407" mass="43019">MRISTKSIYENATTQLNKLQSNMARTQNQLSTNRRMLSAADDPIASARALEVTQSKSLNEQYATNRSNANSSLALVEGALNDGGNLLMDVQTLVVQAGNGTLSKADRLMIATEIEGRMQDLIGVANTSDGAGGYLFSGYRGTTIPFIQTDSGATYQGDQGQRKLQVGSSRSLAISDSGSAIFENNRTGNGSYQTVMVDGNQGGAIAVTGSVSDATKLTGHNYTLEFKVAGSPAVTTYSVLDTSTSPASSVLADEPYVSGKQITFDGTSFSITGQPADGDKFEVKPSEKESIFTTMTNLVNALRDSGEGTNANATLSNKLNTASEGLKSSLDNLLTVRASVGSRMKELDYLESSGSDLGIQYAATLSKLQDLDLAKAISQYATEQTTLEAAQKSFKTMSSLSLFNYIG</sequence>
<comment type="similarity">
    <text evidence="3">Belongs to the bacterial flagellin family.</text>
</comment>
<evidence type="ECO:0000256" key="2">
    <source>
        <dbReference type="ARBA" id="ARBA00004613"/>
    </source>
</evidence>
<dbReference type="RefSeq" id="WP_379715496.1">
    <property type="nucleotide sequence ID" value="NZ_JBHSMS010000003.1"/>
</dbReference>
<dbReference type="InterPro" id="IPR049119">
    <property type="entry name" value="FlgK_D2-like"/>
</dbReference>
<dbReference type="Gene3D" id="1.20.1330.10">
    <property type="entry name" value="f41 fragment of flagellin, N-terminal domain"/>
    <property type="match status" value="2"/>
</dbReference>
<evidence type="ECO:0000256" key="3">
    <source>
        <dbReference type="ARBA" id="ARBA00005709"/>
    </source>
</evidence>
<keyword evidence="8" id="KW-0969">Cilium</keyword>
<feature type="domain" description="Flagellar hook-associated protein 1 D2-like" evidence="7">
    <location>
        <begin position="200"/>
        <end position="285"/>
    </location>
</feature>
<dbReference type="PANTHER" id="PTHR42792:SF1">
    <property type="entry name" value="FLAGELLAR HOOK-ASSOCIATED PROTEIN 3"/>
    <property type="match status" value="1"/>
</dbReference>
<accession>A0ABW0PBL1</accession>
<evidence type="ECO:0000256" key="1">
    <source>
        <dbReference type="ARBA" id="ARBA00004365"/>
    </source>
</evidence>
<dbReference type="EMBL" id="JBHSMS010000003">
    <property type="protein sequence ID" value="MFC5509593.1"/>
    <property type="molecule type" value="Genomic_DNA"/>
</dbReference>
<name>A0ABW0PBL1_9BURK</name>
<gene>
    <name evidence="8" type="primary">flgL</name>
    <name evidence="8" type="ORF">ACFPOU_00440</name>
</gene>
<protein>
    <submittedName>
        <fullName evidence="8">Flagellar hook-associated protein FlgL</fullName>
    </submittedName>
</protein>
<proteinExistence type="inferred from homology"/>
<organism evidence="8 9">
    <name type="scientific">Massilia jejuensis</name>
    <dbReference type="NCBI Taxonomy" id="648894"/>
    <lineage>
        <taxon>Bacteria</taxon>
        <taxon>Pseudomonadati</taxon>
        <taxon>Pseudomonadota</taxon>
        <taxon>Betaproteobacteria</taxon>
        <taxon>Burkholderiales</taxon>
        <taxon>Oxalobacteraceae</taxon>
        <taxon>Telluria group</taxon>
        <taxon>Massilia</taxon>
    </lineage>
</organism>
<evidence type="ECO:0000313" key="9">
    <source>
        <dbReference type="Proteomes" id="UP001596031"/>
    </source>
</evidence>
<reference evidence="9" key="1">
    <citation type="journal article" date="2019" name="Int. J. Syst. Evol. Microbiol.">
        <title>The Global Catalogue of Microorganisms (GCM) 10K type strain sequencing project: providing services to taxonomists for standard genome sequencing and annotation.</title>
        <authorList>
            <consortium name="The Broad Institute Genomics Platform"/>
            <consortium name="The Broad Institute Genome Sequencing Center for Infectious Disease"/>
            <person name="Wu L."/>
            <person name="Ma J."/>
        </authorList>
    </citation>
    <scope>NUCLEOTIDE SEQUENCE [LARGE SCALE GENOMIC DNA]</scope>
    <source>
        <strain evidence="9">CCUG 38813</strain>
    </source>
</reference>
<keyword evidence="8" id="KW-0966">Cell projection</keyword>
<dbReference type="Pfam" id="PF21158">
    <property type="entry name" value="flgK_1st_1"/>
    <property type="match status" value="1"/>
</dbReference>
<dbReference type="Proteomes" id="UP001596031">
    <property type="component" value="Unassembled WGS sequence"/>
</dbReference>
<feature type="coiled-coil region" evidence="5">
    <location>
        <begin position="9"/>
        <end position="36"/>
    </location>
</feature>
<evidence type="ECO:0000256" key="5">
    <source>
        <dbReference type="SAM" id="Coils"/>
    </source>
</evidence>
<keyword evidence="8" id="KW-0282">Flagellum</keyword>
<dbReference type="SUPFAM" id="SSF64518">
    <property type="entry name" value="Phase 1 flagellin"/>
    <property type="match status" value="1"/>
</dbReference>
<dbReference type="InterPro" id="IPR013384">
    <property type="entry name" value="Flagell_FlgL"/>
</dbReference>
<dbReference type="NCBIfam" id="TIGR02550">
    <property type="entry name" value="flagell_flgL"/>
    <property type="match status" value="1"/>
</dbReference>
<dbReference type="InterPro" id="IPR001492">
    <property type="entry name" value="Flagellin"/>
</dbReference>
<evidence type="ECO:0000313" key="8">
    <source>
        <dbReference type="EMBL" id="MFC5509593.1"/>
    </source>
</evidence>
<evidence type="ECO:0000259" key="6">
    <source>
        <dbReference type="Pfam" id="PF00669"/>
    </source>
</evidence>
<evidence type="ECO:0000259" key="7">
    <source>
        <dbReference type="Pfam" id="PF21158"/>
    </source>
</evidence>
<dbReference type="Pfam" id="PF00669">
    <property type="entry name" value="Flagellin_N"/>
    <property type="match status" value="1"/>
</dbReference>
<keyword evidence="5" id="KW-0175">Coiled coil</keyword>
<comment type="caution">
    <text evidence="8">The sequence shown here is derived from an EMBL/GenBank/DDBJ whole genome shotgun (WGS) entry which is preliminary data.</text>
</comment>
<evidence type="ECO:0000256" key="4">
    <source>
        <dbReference type="ARBA" id="ARBA00023143"/>
    </source>
</evidence>
<dbReference type="InterPro" id="IPR001029">
    <property type="entry name" value="Flagellin_N"/>
</dbReference>
<keyword evidence="9" id="KW-1185">Reference proteome</keyword>
<dbReference type="PANTHER" id="PTHR42792">
    <property type="entry name" value="FLAGELLIN"/>
    <property type="match status" value="1"/>
</dbReference>
<feature type="domain" description="Flagellin N-terminal" evidence="6">
    <location>
        <begin position="3"/>
        <end position="139"/>
    </location>
</feature>
<keyword evidence="4" id="KW-0975">Bacterial flagellum</keyword>
<comment type="subcellular location">
    <subcellularLocation>
        <location evidence="1">Bacterial flagellum</location>
    </subcellularLocation>
    <subcellularLocation>
        <location evidence="2">Secreted</location>
    </subcellularLocation>
</comment>